<organism evidence="1 2">
    <name type="scientific">Sphingomonas morindae</name>
    <dbReference type="NCBI Taxonomy" id="1541170"/>
    <lineage>
        <taxon>Bacteria</taxon>
        <taxon>Pseudomonadati</taxon>
        <taxon>Pseudomonadota</taxon>
        <taxon>Alphaproteobacteria</taxon>
        <taxon>Sphingomonadales</taxon>
        <taxon>Sphingomonadaceae</taxon>
        <taxon>Sphingomonas</taxon>
    </lineage>
</organism>
<name>A0ABY4XA02_9SPHN</name>
<dbReference type="Gene3D" id="3.30.160.880">
    <property type="entry name" value="Cell division protein ZapA protomer, N-terminal domain"/>
    <property type="match status" value="1"/>
</dbReference>
<dbReference type="Pfam" id="PF05164">
    <property type="entry name" value="ZapA"/>
    <property type="match status" value="1"/>
</dbReference>
<evidence type="ECO:0000313" key="2">
    <source>
        <dbReference type="Proteomes" id="UP001056937"/>
    </source>
</evidence>
<keyword evidence="1" id="KW-0132">Cell division</keyword>
<gene>
    <name evidence="1" type="ORF">LHA26_04295</name>
</gene>
<proteinExistence type="predicted"/>
<dbReference type="RefSeq" id="WP_252167504.1">
    <property type="nucleotide sequence ID" value="NZ_CP084930.1"/>
</dbReference>
<protein>
    <submittedName>
        <fullName evidence="1">Cell division protein ZapA</fullName>
    </submittedName>
</protein>
<dbReference type="InterPro" id="IPR007838">
    <property type="entry name" value="Cell_div_ZapA-like"/>
</dbReference>
<accession>A0ABY4XA02</accession>
<keyword evidence="1" id="KW-0131">Cell cycle</keyword>
<sequence>MADVPIEVGGRAYTLACREGEQDRVRLLARLVDSRLTEARRAVGRGQEARELLLAAMLLADELDEQRTASAGIRIEGEARLAALERCAVRLEALVAALEKPAPAS</sequence>
<reference evidence="1" key="1">
    <citation type="journal article" date="2022" name="Toxins">
        <title>Genomic Analysis of Sphingopyxis sp. USTB-05 for Biodegrading Cyanobacterial Hepatotoxins.</title>
        <authorList>
            <person name="Liu C."/>
            <person name="Xu Q."/>
            <person name="Zhao Z."/>
            <person name="Zhang H."/>
            <person name="Liu X."/>
            <person name="Yin C."/>
            <person name="Liu Y."/>
            <person name="Yan H."/>
        </authorList>
    </citation>
    <scope>NUCLEOTIDE SEQUENCE</scope>
    <source>
        <strain evidence="1">NBD5</strain>
    </source>
</reference>
<dbReference type="InterPro" id="IPR042233">
    <property type="entry name" value="Cell_div_ZapA_N"/>
</dbReference>
<dbReference type="InterPro" id="IPR036192">
    <property type="entry name" value="Cell_div_ZapA-like_sf"/>
</dbReference>
<dbReference type="EMBL" id="CP084930">
    <property type="protein sequence ID" value="USI73698.1"/>
    <property type="molecule type" value="Genomic_DNA"/>
</dbReference>
<evidence type="ECO:0000313" key="1">
    <source>
        <dbReference type="EMBL" id="USI73698.1"/>
    </source>
</evidence>
<dbReference type="GO" id="GO:0051301">
    <property type="term" value="P:cell division"/>
    <property type="evidence" value="ECO:0007669"/>
    <property type="project" value="UniProtKB-KW"/>
</dbReference>
<keyword evidence="2" id="KW-1185">Reference proteome</keyword>
<dbReference type="Proteomes" id="UP001056937">
    <property type="component" value="Chromosome 1"/>
</dbReference>
<dbReference type="SUPFAM" id="SSF102829">
    <property type="entry name" value="Cell division protein ZapA-like"/>
    <property type="match status" value="1"/>
</dbReference>